<dbReference type="GO" id="GO:0005886">
    <property type="term" value="C:plasma membrane"/>
    <property type="evidence" value="ECO:0007669"/>
    <property type="project" value="UniProtKB-SubCell"/>
</dbReference>
<evidence type="ECO:0000256" key="1">
    <source>
        <dbReference type="PIRNR" id="PIRNR006162"/>
    </source>
</evidence>
<dbReference type="GO" id="GO:0009395">
    <property type="term" value="P:phospholipid catabolic process"/>
    <property type="evidence" value="ECO:0007669"/>
    <property type="project" value="UniProtKB-KW"/>
</dbReference>
<evidence type="ECO:0000256" key="2">
    <source>
        <dbReference type="SAM" id="Phobius"/>
    </source>
</evidence>
<comment type="catalytic activity">
    <reaction evidence="1">
        <text>a 1,2-diacyl-sn-glycero-3-phospho-(1'-sn-glycero-3'-phosphate) + H2O = a 1,2-diacyl-sn-glycero-3-phospho-(1'-sn-glycerol) + phosphate</text>
        <dbReference type="Rhea" id="RHEA:33751"/>
        <dbReference type="ChEBI" id="CHEBI:15377"/>
        <dbReference type="ChEBI" id="CHEBI:43474"/>
        <dbReference type="ChEBI" id="CHEBI:60110"/>
        <dbReference type="ChEBI" id="CHEBI:64716"/>
        <dbReference type="EC" id="3.1.3.27"/>
    </reaction>
</comment>
<keyword evidence="1 2" id="KW-0472">Membrane</keyword>
<comment type="cofactor">
    <cofactor evidence="1">
        <name>Mg(2+)</name>
        <dbReference type="ChEBI" id="CHEBI:18420"/>
    </cofactor>
</comment>
<keyword evidence="1" id="KW-0442">Lipid degradation</keyword>
<reference evidence="4 5" key="1">
    <citation type="submission" date="2019-03" db="EMBL/GenBank/DDBJ databases">
        <title>Roseomonas sp. a novel Roseomonas species isolated from Sea whip Gorgonian.</title>
        <authorList>
            <person name="Li F."/>
            <person name="Pan X."/>
            <person name="Huang S."/>
            <person name="Li Z."/>
            <person name="Meng B."/>
        </authorList>
    </citation>
    <scope>NUCLEOTIDE SEQUENCE [LARGE SCALE GENOMIC DNA]</scope>
    <source>
        <strain evidence="4 5">M0104</strain>
    </source>
</reference>
<keyword evidence="1" id="KW-0460">Magnesium</keyword>
<keyword evidence="1" id="KW-1003">Cell membrane</keyword>
<comment type="function">
    <text evidence="1">Lipid phosphatase which dephosphorylates phosphatidylglycerophosphate (PGP) to phosphatidylglycerol (PG).</text>
</comment>
<comment type="caution">
    <text evidence="4">The sequence shown here is derived from an EMBL/GenBank/DDBJ whole genome shotgun (WGS) entry which is preliminary data.</text>
</comment>
<feature type="domain" description="YutG/PgpA" evidence="3">
    <location>
        <begin position="19"/>
        <end position="151"/>
    </location>
</feature>
<dbReference type="Pfam" id="PF04608">
    <property type="entry name" value="PgpA"/>
    <property type="match status" value="1"/>
</dbReference>
<dbReference type="UniPathway" id="UPA00084">
    <property type="reaction ID" value="UER00504"/>
</dbReference>
<dbReference type="AlphaFoldDB" id="A0A845BD64"/>
<dbReference type="PIRSF" id="PIRSF006162">
    <property type="entry name" value="PgpA"/>
    <property type="match status" value="1"/>
</dbReference>
<comment type="subcellular location">
    <subcellularLocation>
        <location evidence="1">Cell inner membrane</location>
        <topology evidence="1">Multi-pass membrane protein</topology>
    </subcellularLocation>
</comment>
<sequence>MSTPLAAPPLPAATLPRLVASLGGVGFIRPAPGTWGSAIVLPTVLLGPDACLALAALLALLGWWALERLPDARTDPGWVVIDEGAGQSIALAALPLGAGATGVILAFVLFRLFDITKPGPVGWADRQKGTTGVMLDDLIAGALAAALILALRFWEVLS</sequence>
<keyword evidence="1" id="KW-0595">Phospholipid degradation</keyword>
<keyword evidence="1" id="KW-1208">Phospholipid metabolism</keyword>
<dbReference type="PANTHER" id="PTHR36305">
    <property type="entry name" value="PHOSPHATIDYLGLYCEROPHOSPHATASE A"/>
    <property type="match status" value="1"/>
</dbReference>
<feature type="transmembrane region" description="Helical" evidence="2">
    <location>
        <begin position="86"/>
        <end position="113"/>
    </location>
</feature>
<dbReference type="CDD" id="cd06971">
    <property type="entry name" value="PgpA"/>
    <property type="match status" value="1"/>
</dbReference>
<keyword evidence="1" id="KW-0997">Cell inner membrane</keyword>
<dbReference type="InterPro" id="IPR036681">
    <property type="entry name" value="PgpA-like_sf"/>
</dbReference>
<gene>
    <name evidence="4" type="ORF">E0493_07790</name>
</gene>
<dbReference type="InterPro" id="IPR007686">
    <property type="entry name" value="YutG/PgpA"/>
</dbReference>
<keyword evidence="1 2" id="KW-0812">Transmembrane</keyword>
<keyword evidence="1" id="KW-0443">Lipid metabolism</keyword>
<evidence type="ECO:0000313" key="4">
    <source>
        <dbReference type="EMBL" id="MXP63252.1"/>
    </source>
</evidence>
<dbReference type="OrthoDB" id="9804091at2"/>
<name>A0A845BD64_9PROT</name>
<dbReference type="GO" id="GO:0046872">
    <property type="term" value="F:metal ion binding"/>
    <property type="evidence" value="ECO:0007669"/>
    <property type="project" value="UniProtKB-KW"/>
</dbReference>
<evidence type="ECO:0000259" key="3">
    <source>
        <dbReference type="Pfam" id="PF04608"/>
    </source>
</evidence>
<dbReference type="Proteomes" id="UP000460715">
    <property type="component" value="Unassembled WGS sequence"/>
</dbReference>
<keyword evidence="1" id="KW-0378">Hydrolase</keyword>
<dbReference type="InterPro" id="IPR026037">
    <property type="entry name" value="PgpA"/>
</dbReference>
<evidence type="ECO:0000313" key="5">
    <source>
        <dbReference type="Proteomes" id="UP000460715"/>
    </source>
</evidence>
<dbReference type="GO" id="GO:0006655">
    <property type="term" value="P:phosphatidylglycerol biosynthetic process"/>
    <property type="evidence" value="ECO:0007669"/>
    <property type="project" value="UniProtKB-UniPathway"/>
</dbReference>
<feature type="transmembrane region" description="Helical" evidence="2">
    <location>
        <begin position="134"/>
        <end position="154"/>
    </location>
</feature>
<dbReference type="SUPFAM" id="SSF101307">
    <property type="entry name" value="YutG-like"/>
    <property type="match status" value="1"/>
</dbReference>
<organism evidence="4 5">
    <name type="scientific">Teichococcus coralli</name>
    <dbReference type="NCBI Taxonomy" id="2545983"/>
    <lineage>
        <taxon>Bacteria</taxon>
        <taxon>Pseudomonadati</taxon>
        <taxon>Pseudomonadota</taxon>
        <taxon>Alphaproteobacteria</taxon>
        <taxon>Acetobacterales</taxon>
        <taxon>Roseomonadaceae</taxon>
        <taxon>Roseomonas</taxon>
    </lineage>
</organism>
<accession>A0A845BD64</accession>
<dbReference type="EC" id="3.1.3.27" evidence="1"/>
<keyword evidence="2" id="KW-1133">Transmembrane helix</keyword>
<keyword evidence="1" id="KW-0479">Metal-binding</keyword>
<feature type="transmembrane region" description="Helical" evidence="2">
    <location>
        <begin position="39"/>
        <end position="66"/>
    </location>
</feature>
<protein>
    <recommendedName>
        <fullName evidence="1">Phosphatidylglycerophosphatase A</fullName>
        <ecNumber evidence="1">3.1.3.27</ecNumber>
    </recommendedName>
    <alternativeName>
        <fullName evidence="1">Phosphatidylglycerolphosphate phosphatase A</fullName>
    </alternativeName>
</protein>
<comment type="pathway">
    <text evidence="1">Phospholipid metabolism; phosphatidylglycerol biosynthesis; phosphatidylglycerol from CDP-diacylglycerol: step 2/2.</text>
</comment>
<dbReference type="EMBL" id="SNVJ01000005">
    <property type="protein sequence ID" value="MXP63252.1"/>
    <property type="molecule type" value="Genomic_DNA"/>
</dbReference>
<proteinExistence type="predicted"/>
<keyword evidence="5" id="KW-1185">Reference proteome</keyword>
<dbReference type="RefSeq" id="WP_160936371.1">
    <property type="nucleotide sequence ID" value="NZ_SNVJ01000005.1"/>
</dbReference>
<dbReference type="PANTHER" id="PTHR36305:SF1">
    <property type="entry name" value="PHOSPHATIDYLGLYCEROPHOSPHATASE A"/>
    <property type="match status" value="1"/>
</dbReference>
<dbReference type="GO" id="GO:0008962">
    <property type="term" value="F:phosphatidylglycerophosphatase activity"/>
    <property type="evidence" value="ECO:0007669"/>
    <property type="project" value="UniProtKB-EC"/>
</dbReference>